<feature type="domain" description="PGG" evidence="9">
    <location>
        <begin position="309"/>
        <end position="344"/>
    </location>
</feature>
<evidence type="ECO:0000313" key="11">
    <source>
        <dbReference type="Proteomes" id="UP000655225"/>
    </source>
</evidence>
<protein>
    <recommendedName>
        <fullName evidence="9">PGG domain-containing protein</fullName>
    </recommendedName>
</protein>
<dbReference type="OMA" id="INGRYPE"/>
<keyword evidence="4 8" id="KW-1133">Transmembrane helix</keyword>
<keyword evidence="3" id="KW-0677">Repeat</keyword>
<evidence type="ECO:0000256" key="5">
    <source>
        <dbReference type="ARBA" id="ARBA00023043"/>
    </source>
</evidence>
<feature type="domain" description="PGG" evidence="9">
    <location>
        <begin position="348"/>
        <end position="445"/>
    </location>
</feature>
<keyword evidence="2 8" id="KW-0812">Transmembrane</keyword>
<dbReference type="PROSITE" id="PS50297">
    <property type="entry name" value="ANK_REP_REGION"/>
    <property type="match status" value="2"/>
</dbReference>
<name>A0A834ZC35_TETSI</name>
<accession>A0A834ZC35</accession>
<keyword evidence="6 8" id="KW-0472">Membrane</keyword>
<dbReference type="AlphaFoldDB" id="A0A834ZC35"/>
<dbReference type="Gene3D" id="1.25.40.20">
    <property type="entry name" value="Ankyrin repeat-containing domain"/>
    <property type="match status" value="1"/>
</dbReference>
<evidence type="ECO:0000256" key="3">
    <source>
        <dbReference type="ARBA" id="ARBA00022737"/>
    </source>
</evidence>
<dbReference type="GO" id="GO:0005886">
    <property type="term" value="C:plasma membrane"/>
    <property type="evidence" value="ECO:0007669"/>
    <property type="project" value="TreeGrafter"/>
</dbReference>
<feature type="transmembrane region" description="Helical" evidence="8">
    <location>
        <begin position="420"/>
        <end position="442"/>
    </location>
</feature>
<comment type="subcellular location">
    <subcellularLocation>
        <location evidence="1">Membrane</location>
        <topology evidence="1">Multi-pass membrane protein</topology>
    </subcellularLocation>
</comment>
<dbReference type="OrthoDB" id="7729168at2759"/>
<evidence type="ECO:0000313" key="10">
    <source>
        <dbReference type="EMBL" id="KAF8401046.1"/>
    </source>
</evidence>
<dbReference type="FunFam" id="1.25.40.20:FF:000477">
    <property type="entry name" value="Ankyrin repeat family protein"/>
    <property type="match status" value="1"/>
</dbReference>
<dbReference type="InterPro" id="IPR036770">
    <property type="entry name" value="Ankyrin_rpt-contain_sf"/>
</dbReference>
<feature type="transmembrane region" description="Helical" evidence="8">
    <location>
        <begin position="462"/>
        <end position="482"/>
    </location>
</feature>
<organism evidence="10 11">
    <name type="scientific">Tetracentron sinense</name>
    <name type="common">Spur-leaf</name>
    <dbReference type="NCBI Taxonomy" id="13715"/>
    <lineage>
        <taxon>Eukaryota</taxon>
        <taxon>Viridiplantae</taxon>
        <taxon>Streptophyta</taxon>
        <taxon>Embryophyta</taxon>
        <taxon>Tracheophyta</taxon>
        <taxon>Spermatophyta</taxon>
        <taxon>Magnoliopsida</taxon>
        <taxon>Trochodendrales</taxon>
        <taxon>Trochodendraceae</taxon>
        <taxon>Tetracentron</taxon>
    </lineage>
</organism>
<evidence type="ECO:0000256" key="2">
    <source>
        <dbReference type="ARBA" id="ARBA00022692"/>
    </source>
</evidence>
<evidence type="ECO:0000256" key="6">
    <source>
        <dbReference type="ARBA" id="ARBA00023136"/>
    </source>
</evidence>
<dbReference type="InterPro" id="IPR002110">
    <property type="entry name" value="Ankyrin_rpt"/>
</dbReference>
<feature type="transmembrane region" description="Helical" evidence="8">
    <location>
        <begin position="388"/>
        <end position="411"/>
    </location>
</feature>
<comment type="caution">
    <text evidence="10">The sequence shown here is derived from an EMBL/GenBank/DDBJ whole genome shotgun (WGS) entry which is preliminary data.</text>
</comment>
<evidence type="ECO:0000256" key="8">
    <source>
        <dbReference type="SAM" id="Phobius"/>
    </source>
</evidence>
<dbReference type="PANTHER" id="PTHR24186:SF37">
    <property type="entry name" value="PGG DOMAIN-CONTAINING PROTEIN"/>
    <property type="match status" value="1"/>
</dbReference>
<dbReference type="InterPro" id="IPR026961">
    <property type="entry name" value="PGG_dom"/>
</dbReference>
<dbReference type="Pfam" id="PF00023">
    <property type="entry name" value="Ank"/>
    <property type="match status" value="2"/>
</dbReference>
<dbReference type="EMBL" id="JABCRI010000009">
    <property type="protein sequence ID" value="KAF8401046.1"/>
    <property type="molecule type" value="Genomic_DNA"/>
</dbReference>
<evidence type="ECO:0000256" key="1">
    <source>
        <dbReference type="ARBA" id="ARBA00004141"/>
    </source>
</evidence>
<evidence type="ECO:0000256" key="4">
    <source>
        <dbReference type="ARBA" id="ARBA00022989"/>
    </source>
</evidence>
<dbReference type="PROSITE" id="PS50088">
    <property type="entry name" value="ANK_REPEAT"/>
    <property type="match status" value="2"/>
</dbReference>
<feature type="repeat" description="ANK" evidence="7">
    <location>
        <begin position="126"/>
        <end position="147"/>
    </location>
</feature>
<reference evidence="10 11" key="1">
    <citation type="submission" date="2020-04" db="EMBL/GenBank/DDBJ databases">
        <title>Plant Genome Project.</title>
        <authorList>
            <person name="Zhang R.-G."/>
        </authorList>
    </citation>
    <scope>NUCLEOTIDE SEQUENCE [LARGE SCALE GENOMIC DNA]</scope>
    <source>
        <strain evidence="10">YNK0</strain>
        <tissue evidence="10">Leaf</tissue>
    </source>
</reference>
<dbReference type="SMART" id="SM00248">
    <property type="entry name" value="ANK"/>
    <property type="match status" value="6"/>
</dbReference>
<dbReference type="Proteomes" id="UP000655225">
    <property type="component" value="Unassembled WGS sequence"/>
</dbReference>
<dbReference type="SUPFAM" id="SSF48403">
    <property type="entry name" value="Ankyrin repeat"/>
    <property type="match status" value="1"/>
</dbReference>
<gene>
    <name evidence="10" type="ORF">HHK36_014349</name>
</gene>
<sequence>MYSSKDLYKALDKYELSSTKRDMERRLHEAALMGSVASLNELLQEDALILDRVIVACVTDTPLHIAAILGHVDFVREILNRKPEFACEINLRRSSPLHLASAKGYIEIVKDLLSINSDMCLAHDRDGRTPLHLAAMKGRVMVLKELVHANPEATRVIAYQRKTILHLCVKYNQFEALRMLVDTISDDDFVNREDDNGNNILHLAVGDKQIETIKFLLSSTKVRVNALNVNGFTALDVLTHSPRDLKDMDIGDSLRGAGAQRASDMPKATRDTRVIRSGNMSLLTQNRVPAQPSRSQGSSWEKYLKRHETWLEKKRSSLMVVASLIATMAFQAGVTPPGGVWQDDGVCQAGVNPPGGVRQAGVNPPVESQKNSGHTAGSSVMAHKHPEIYPKFLGANTTGFVASLSIILLLISGLPLKSRIFMWILMVIMWIAISSMAETYLYSVLTVTPDQVAVEYVTRTSIRVWTGVIGLLLLWNSIRLVIKVLRKFGLLKRRVRGPSSNPVSTV</sequence>
<dbReference type="PANTHER" id="PTHR24186">
    <property type="entry name" value="PROTEIN PHOSPHATASE 1 REGULATORY SUBUNIT"/>
    <property type="match status" value="1"/>
</dbReference>
<dbReference type="Pfam" id="PF12796">
    <property type="entry name" value="Ank_2"/>
    <property type="match status" value="1"/>
</dbReference>
<keyword evidence="5 7" id="KW-0040">ANK repeat</keyword>
<evidence type="ECO:0000259" key="9">
    <source>
        <dbReference type="Pfam" id="PF13962"/>
    </source>
</evidence>
<keyword evidence="11" id="KW-1185">Reference proteome</keyword>
<dbReference type="Pfam" id="PF13962">
    <property type="entry name" value="PGG"/>
    <property type="match status" value="2"/>
</dbReference>
<proteinExistence type="predicted"/>
<feature type="repeat" description="ANK" evidence="7">
    <location>
        <begin position="92"/>
        <end position="124"/>
    </location>
</feature>
<evidence type="ECO:0000256" key="7">
    <source>
        <dbReference type="PROSITE-ProRule" id="PRU00023"/>
    </source>
</evidence>